<feature type="compositionally biased region" description="Basic and acidic residues" evidence="1">
    <location>
        <begin position="114"/>
        <end position="129"/>
    </location>
</feature>
<dbReference type="PANTHER" id="PTHR36369">
    <property type="entry name" value="TRANSMEMBRANE PROTEIN"/>
    <property type="match status" value="1"/>
</dbReference>
<dbReference type="Proteomes" id="UP000823775">
    <property type="component" value="Unassembled WGS sequence"/>
</dbReference>
<gene>
    <name evidence="3" type="ORF">HAX54_004055</name>
</gene>
<dbReference type="EMBL" id="JACEIK010011827">
    <property type="protein sequence ID" value="MCE3215904.1"/>
    <property type="molecule type" value="Genomic_DNA"/>
</dbReference>
<keyword evidence="2" id="KW-1133">Transmembrane helix</keyword>
<organism evidence="3 4">
    <name type="scientific">Datura stramonium</name>
    <name type="common">Jimsonweed</name>
    <name type="synonym">Common thornapple</name>
    <dbReference type="NCBI Taxonomy" id="4076"/>
    <lineage>
        <taxon>Eukaryota</taxon>
        <taxon>Viridiplantae</taxon>
        <taxon>Streptophyta</taxon>
        <taxon>Embryophyta</taxon>
        <taxon>Tracheophyta</taxon>
        <taxon>Spermatophyta</taxon>
        <taxon>Magnoliopsida</taxon>
        <taxon>eudicotyledons</taxon>
        <taxon>Gunneridae</taxon>
        <taxon>Pentapetalae</taxon>
        <taxon>asterids</taxon>
        <taxon>lamiids</taxon>
        <taxon>Solanales</taxon>
        <taxon>Solanaceae</taxon>
        <taxon>Solanoideae</taxon>
        <taxon>Datureae</taxon>
        <taxon>Datura</taxon>
    </lineage>
</organism>
<keyword evidence="2" id="KW-0812">Transmembrane</keyword>
<dbReference type="PANTHER" id="PTHR36369:SF1">
    <property type="entry name" value="TRANSMEMBRANE PROTEIN"/>
    <property type="match status" value="1"/>
</dbReference>
<name>A0ABS8WWA5_DATST</name>
<keyword evidence="2" id="KW-0472">Membrane</keyword>
<evidence type="ECO:0000313" key="4">
    <source>
        <dbReference type="Proteomes" id="UP000823775"/>
    </source>
</evidence>
<feature type="transmembrane region" description="Helical" evidence="2">
    <location>
        <begin position="20"/>
        <end position="42"/>
    </location>
</feature>
<evidence type="ECO:0000256" key="1">
    <source>
        <dbReference type="SAM" id="MobiDB-lite"/>
    </source>
</evidence>
<feature type="region of interest" description="Disordered" evidence="1">
    <location>
        <begin position="114"/>
        <end position="135"/>
    </location>
</feature>
<keyword evidence="4" id="KW-1185">Reference proteome</keyword>
<protein>
    <submittedName>
        <fullName evidence="3">Uncharacterized protein</fullName>
    </submittedName>
</protein>
<proteinExistence type="predicted"/>
<accession>A0ABS8WWA5</accession>
<sequence length="198" mass="21970">MNVVLESPLEALAFNYLTFGLFTVVNSVWTWVAIIAAGVGFWRIKASSTFPPRGDFSSHAPSPSPPTPRLVMASSSQADRLLSTQQVSSMSKESVVGATFLKGTKGKLTVYFKQDEGGEHNGDGEGRDQEGEDDAVELSKEWFENCGKLLKLRKGETGWYRYQDMKIIDGSVVRLWDGSRRRRNVEKPDFSVAVVSAW</sequence>
<evidence type="ECO:0000256" key="2">
    <source>
        <dbReference type="SAM" id="Phobius"/>
    </source>
</evidence>
<evidence type="ECO:0000313" key="3">
    <source>
        <dbReference type="EMBL" id="MCE3215904.1"/>
    </source>
</evidence>
<comment type="caution">
    <text evidence="3">The sequence shown here is derived from an EMBL/GenBank/DDBJ whole genome shotgun (WGS) entry which is preliminary data.</text>
</comment>
<reference evidence="3 4" key="1">
    <citation type="journal article" date="2021" name="BMC Genomics">
        <title>Datura genome reveals duplications of psychoactive alkaloid biosynthetic genes and high mutation rate following tissue culture.</title>
        <authorList>
            <person name="Rajewski A."/>
            <person name="Carter-House D."/>
            <person name="Stajich J."/>
            <person name="Litt A."/>
        </authorList>
    </citation>
    <scope>NUCLEOTIDE SEQUENCE [LARGE SCALE GENOMIC DNA]</scope>
    <source>
        <strain evidence="3">AR-01</strain>
    </source>
</reference>
<feature type="region of interest" description="Disordered" evidence="1">
    <location>
        <begin position="52"/>
        <end position="71"/>
    </location>
</feature>